<comment type="caution">
    <text evidence="2">The sequence shown here is derived from an EMBL/GenBank/DDBJ whole genome shotgun (WGS) entry which is preliminary data.</text>
</comment>
<sequence length="1148" mass="123213">MKFPRPMPQQTASGQSLRRPVAAGSRYRFVRAVLALLLACLWQGAALAQGNHGASPRAAAHDGFGRMVFDWSRPVEYSADVLNDDKLVVRFSRPIQGDVRNLVRPLSHYLTNAAISDDHRTATFRLRHPVTVKSTTNARGSVVVDMADAAAAPGLSPKDAAPPPPAAASGPGGKAAPMVGVRVGDHGSYSRLVFSWPKDVGYKVEKSDGGAVVSFAGKGRIDAAALKAALPKDMALTAVREGRTGTEVQLKVPRDARLRHFAAGSKVVLDVVRSDSEAARNGAGAAASNDVATPSLKPLGSEPKPQLPADAAAAEMAPLRDGKAPAALTAGAAPEAGLPRFRHMPAGGEPPPAKAAPVAATVEAEALPAAAPPPPPRDEKSFSLSVSWTQPAAAALFQRAGYWWLVFDRHQEVDTGLLRRLGGEALSEVRQLPSEDGTVLRMIIQPDYYPSIRQDGLLWVVDLTHHPAVPPHPIEVDSPTQVAMGTGILLSVKDAGAMIPVQDPEVGDTLMVVPVLPLGAGVYPGRTSPDVDLLATEQGIAMVPHADGLDVRSSRSGVEVGLPGGLALTPPQAAPQGHQGGYFNIPLWERSGPDQLYQEWPVIRDSLDDLPPDRKPEAHMEAAQYLFANGYAAEALGYLRIAAAEEPSLADTGPYHALRGACNALMERWDLALPDLDNPLVKNDPEALMWRAAAHAAAGDQPGAYDKALAAGLPLIRNYPKPLRWPLAAIIARSALAAADDATLQDALTMLDQMRTNPQQQGFLDYMHGAYGELDGQYDKAIYFYDKATKGDNREFRARAAMASAELELKLHRISPTEAADQLDRLRFAWRDENFEFNLLRRLAELELQSGDYAEALRSARSLVNNYPDNPGAPAVTRMMQDTFKKLYLDGGADALPPVSAIALYDEFRDLTPTGAEGDEMIRKLADRLASVDLLDRAADLLQHQVEYRLQGLDKARVGAQLALLDLLNKTPQAALQALQSSAMDGLPADLVAQRRHLQARALADLDRVPEAVQLLANDTSREGGLLRAEIYWRKQDWPQAAAAFEGLVPRPTTDAPLDDASARLVLSWATALTLANDDRGLASLRRAFGTVMAKTPYNNGFVLLTSPDRGIPDVSALSGPIKQAEDFMSFIGNYHKQVAKGGLSKIN</sequence>
<evidence type="ECO:0000313" key="2">
    <source>
        <dbReference type="EMBL" id="OIQ93718.1"/>
    </source>
</evidence>
<accession>A0A1J5RCA8</accession>
<evidence type="ECO:0008006" key="3">
    <source>
        <dbReference type="Google" id="ProtNLM"/>
    </source>
</evidence>
<dbReference type="Gene3D" id="1.25.40.10">
    <property type="entry name" value="Tetratricopeptide repeat domain"/>
    <property type="match status" value="2"/>
</dbReference>
<gene>
    <name evidence="2" type="ORF">GALL_243090</name>
</gene>
<feature type="compositionally biased region" description="Low complexity" evidence="1">
    <location>
        <begin position="303"/>
        <end position="312"/>
    </location>
</feature>
<dbReference type="InterPro" id="IPR011990">
    <property type="entry name" value="TPR-like_helical_dom_sf"/>
</dbReference>
<name>A0A1J5RCA8_9ZZZZ</name>
<evidence type="ECO:0000256" key="1">
    <source>
        <dbReference type="SAM" id="MobiDB-lite"/>
    </source>
</evidence>
<feature type="region of interest" description="Disordered" evidence="1">
    <location>
        <begin position="154"/>
        <end position="174"/>
    </location>
</feature>
<feature type="region of interest" description="Disordered" evidence="1">
    <location>
        <begin position="280"/>
        <end position="312"/>
    </location>
</feature>
<organism evidence="2">
    <name type="scientific">mine drainage metagenome</name>
    <dbReference type="NCBI Taxonomy" id="410659"/>
    <lineage>
        <taxon>unclassified sequences</taxon>
        <taxon>metagenomes</taxon>
        <taxon>ecological metagenomes</taxon>
    </lineage>
</organism>
<dbReference type="SUPFAM" id="SSF48452">
    <property type="entry name" value="TPR-like"/>
    <property type="match status" value="2"/>
</dbReference>
<protein>
    <recommendedName>
        <fullName evidence="3">Tetratricopeptide repeat protein</fullName>
    </recommendedName>
</protein>
<reference evidence="2" key="1">
    <citation type="submission" date="2016-10" db="EMBL/GenBank/DDBJ databases">
        <title>Sequence of Gallionella enrichment culture.</title>
        <authorList>
            <person name="Poehlein A."/>
            <person name="Muehling M."/>
            <person name="Daniel R."/>
        </authorList>
    </citation>
    <scope>NUCLEOTIDE SEQUENCE</scope>
</reference>
<proteinExistence type="predicted"/>
<dbReference type="EMBL" id="MLJW01000201">
    <property type="protein sequence ID" value="OIQ93718.1"/>
    <property type="molecule type" value="Genomic_DNA"/>
</dbReference>
<dbReference type="AlphaFoldDB" id="A0A1J5RCA8"/>